<dbReference type="OrthoDB" id="8451710at2"/>
<feature type="domain" description="Glyoxalase-like" evidence="1">
    <location>
        <begin position="3"/>
        <end position="171"/>
    </location>
</feature>
<dbReference type="InterPro" id="IPR029068">
    <property type="entry name" value="Glyas_Bleomycin-R_OHBP_Dase"/>
</dbReference>
<dbReference type="AlphaFoldDB" id="A0A1M4U1G7"/>
<dbReference type="EMBL" id="FQVK01000003">
    <property type="protein sequence ID" value="SHE50414.1"/>
    <property type="molecule type" value="Genomic_DNA"/>
</dbReference>
<reference evidence="2 3" key="1">
    <citation type="submission" date="2016-11" db="EMBL/GenBank/DDBJ databases">
        <authorList>
            <person name="Varghese N."/>
            <person name="Submissions S."/>
        </authorList>
    </citation>
    <scope>NUCLEOTIDE SEQUENCE [LARGE SCALE GENOMIC DNA]</scope>
    <source>
        <strain evidence="2 3">DSM 29341</strain>
    </source>
</reference>
<sequence length="200" mass="21915">MELDHLAVAAATLEEAVAHVEQALGVKMAPGGKHAAFGTHNYLLGLDEGLYLEAIATDPQAPDPGRPRWFDLDRFAGPPKLSNWICRVSDLLADLDAFPVDVGQVHDLERGALRWKMAVPESGRLPFDNLFPALIQWQGDLHPAGMLQASGCRLRRLVVFHPDALTMARLLGQMDRVVFDTGPAALRAEFDTPHGVRVLE</sequence>
<dbReference type="Proteomes" id="UP000325134">
    <property type="component" value="Unassembled WGS sequence"/>
</dbReference>
<dbReference type="InterPro" id="IPR025870">
    <property type="entry name" value="Glyoxalase-like_dom"/>
</dbReference>
<dbReference type="Gene3D" id="3.10.180.10">
    <property type="entry name" value="2,3-Dihydroxybiphenyl 1,2-Dioxygenase, domain 1"/>
    <property type="match status" value="1"/>
</dbReference>
<name>A0A1M4U1G7_9RHOB</name>
<keyword evidence="3" id="KW-1185">Reference proteome</keyword>
<dbReference type="RefSeq" id="WP_149774682.1">
    <property type="nucleotide sequence ID" value="NZ_FQVK01000003.1"/>
</dbReference>
<protein>
    <submittedName>
        <fullName evidence="2">Glyoxalase-like domain-containing protein</fullName>
    </submittedName>
</protein>
<evidence type="ECO:0000259" key="1">
    <source>
        <dbReference type="Pfam" id="PF13468"/>
    </source>
</evidence>
<evidence type="ECO:0000313" key="3">
    <source>
        <dbReference type="Proteomes" id="UP000325134"/>
    </source>
</evidence>
<dbReference type="Pfam" id="PF13468">
    <property type="entry name" value="Glyoxalase_3"/>
    <property type="match status" value="1"/>
</dbReference>
<gene>
    <name evidence="2" type="ORF">SAMN05444279_103118</name>
</gene>
<organism evidence="2 3">
    <name type="scientific">Ruegeria intermedia</name>
    <dbReference type="NCBI Taxonomy" id="996115"/>
    <lineage>
        <taxon>Bacteria</taxon>
        <taxon>Pseudomonadati</taxon>
        <taxon>Pseudomonadota</taxon>
        <taxon>Alphaproteobacteria</taxon>
        <taxon>Rhodobacterales</taxon>
        <taxon>Roseobacteraceae</taxon>
        <taxon>Ruegeria</taxon>
    </lineage>
</organism>
<proteinExistence type="predicted"/>
<evidence type="ECO:0000313" key="2">
    <source>
        <dbReference type="EMBL" id="SHE50414.1"/>
    </source>
</evidence>
<accession>A0A1M4U1G7</accession>